<dbReference type="GO" id="GO:0033281">
    <property type="term" value="C:TAT protein transport complex"/>
    <property type="evidence" value="ECO:0007669"/>
    <property type="project" value="UniProtKB-UniRule"/>
</dbReference>
<feature type="transmembrane region" description="Helical" evidence="5">
    <location>
        <begin position="229"/>
        <end position="259"/>
    </location>
</feature>
<feature type="transmembrane region" description="Helical" evidence="5">
    <location>
        <begin position="191"/>
        <end position="217"/>
    </location>
</feature>
<dbReference type="EMBL" id="BJXC01000004">
    <property type="protein sequence ID" value="GEM51105.1"/>
    <property type="molecule type" value="Genomic_DNA"/>
</dbReference>
<accession>A0A511NEB6</accession>
<comment type="subunit">
    <text evidence="5">Forms a complex with TatA.</text>
</comment>
<feature type="transmembrane region" description="Helical" evidence="5">
    <location>
        <begin position="101"/>
        <end position="122"/>
    </location>
</feature>
<keyword evidence="5" id="KW-1003">Cell membrane</keyword>
<dbReference type="PANTHER" id="PTHR30371:SF0">
    <property type="entry name" value="SEC-INDEPENDENT PROTEIN TRANSLOCASE PROTEIN TATC, CHLOROPLASTIC-RELATED"/>
    <property type="match status" value="1"/>
</dbReference>
<feature type="transmembrane region" description="Helical" evidence="5">
    <location>
        <begin position="29"/>
        <end position="47"/>
    </location>
</feature>
<evidence type="ECO:0000313" key="7">
    <source>
        <dbReference type="Proteomes" id="UP000321245"/>
    </source>
</evidence>
<keyword evidence="7" id="KW-1185">Reference proteome</keyword>
<dbReference type="AlphaFoldDB" id="A0A511NEB6"/>
<evidence type="ECO:0000256" key="3">
    <source>
        <dbReference type="ARBA" id="ARBA00022989"/>
    </source>
</evidence>
<gene>
    <name evidence="5 6" type="primary">tatC</name>
    <name evidence="6" type="ORF">EB1_08950</name>
</gene>
<dbReference type="PANTHER" id="PTHR30371">
    <property type="entry name" value="SEC-INDEPENDENT PROTEIN TRANSLOCASE PROTEIN TATC"/>
    <property type="match status" value="1"/>
</dbReference>
<dbReference type="HAMAP" id="MF_00902">
    <property type="entry name" value="TatC"/>
    <property type="match status" value="1"/>
</dbReference>
<sequence>MKELNKRMANKSKSSMSFLAHVGELRGHLVRSILSIVVTSIVVALYWDELVDHVIMAPLKSTFPTFDVFNKFGEFTGFGKIYTESFDISKDLTNLNPSGQITSQFFAVIVCGIILAIPYIIYEIWRFIKPALKETERKYASFTIFAVSFFFVTGVLFSYYMLLPLCTQFLFTYDPFGVGNTWTLPSYIDLFVQLLLSMGVMFLMPVFVYFLTSIGILTPKFLKEYRKHAFIVVLVIAAAITPNDVYSMILVTIPLWLLYELSLVISNSVYKKQLKAKNNELVKN</sequence>
<dbReference type="Pfam" id="PF00902">
    <property type="entry name" value="TatC"/>
    <property type="match status" value="1"/>
</dbReference>
<dbReference type="GO" id="GO:0065002">
    <property type="term" value="P:intracellular protein transmembrane transport"/>
    <property type="evidence" value="ECO:0007669"/>
    <property type="project" value="TreeGrafter"/>
</dbReference>
<comment type="subcellular location">
    <subcellularLocation>
        <location evidence="5">Cell membrane</location>
        <topology evidence="5">Multi-pass membrane protein</topology>
    </subcellularLocation>
    <subcellularLocation>
        <location evidence="1">Membrane</location>
        <topology evidence="1">Multi-pass membrane protein</topology>
    </subcellularLocation>
</comment>
<evidence type="ECO:0000256" key="4">
    <source>
        <dbReference type="ARBA" id="ARBA00023136"/>
    </source>
</evidence>
<keyword evidence="3 5" id="KW-1133">Transmembrane helix</keyword>
<keyword evidence="5" id="KW-0811">Translocation</keyword>
<dbReference type="GO" id="GO:0009977">
    <property type="term" value="F:proton motive force dependent protein transmembrane transporter activity"/>
    <property type="evidence" value="ECO:0007669"/>
    <property type="project" value="TreeGrafter"/>
</dbReference>
<dbReference type="STRING" id="1218108.GCA_000382425_01628"/>
<dbReference type="GO" id="GO:0043953">
    <property type="term" value="P:protein transport by the Tat complex"/>
    <property type="evidence" value="ECO:0007669"/>
    <property type="project" value="UniProtKB-UniRule"/>
</dbReference>
<comment type="caution">
    <text evidence="6">The sequence shown here is derived from an EMBL/GenBank/DDBJ whole genome shotgun (WGS) entry which is preliminary data.</text>
</comment>
<dbReference type="NCBIfam" id="TIGR00945">
    <property type="entry name" value="tatC"/>
    <property type="match status" value="1"/>
</dbReference>
<name>A0A511NEB6_9FLAO</name>
<dbReference type="Proteomes" id="UP000321245">
    <property type="component" value="Unassembled WGS sequence"/>
</dbReference>
<organism evidence="6 7">
    <name type="scientific">Empedobacter brevis NBRC 14943 = ATCC 43319</name>
    <dbReference type="NCBI Taxonomy" id="1218108"/>
    <lineage>
        <taxon>Bacteria</taxon>
        <taxon>Pseudomonadati</taxon>
        <taxon>Bacteroidota</taxon>
        <taxon>Flavobacteriia</taxon>
        <taxon>Flavobacteriales</taxon>
        <taxon>Weeksellaceae</taxon>
        <taxon>Empedobacter</taxon>
    </lineage>
</organism>
<evidence type="ECO:0000256" key="2">
    <source>
        <dbReference type="ARBA" id="ARBA00022692"/>
    </source>
</evidence>
<comment type="function">
    <text evidence="5">Part of the twin-arginine translocation (Tat) system that transports large folded proteins containing a characteristic twin-arginine motif in their signal peptide across membranes.</text>
</comment>
<reference evidence="6 7" key="1">
    <citation type="submission" date="2019-07" db="EMBL/GenBank/DDBJ databases">
        <title>Whole genome shotgun sequence of Empedobacter brevis NBRC 14943.</title>
        <authorList>
            <person name="Hosoyama A."/>
            <person name="Uohara A."/>
            <person name="Ohji S."/>
            <person name="Ichikawa N."/>
        </authorList>
    </citation>
    <scope>NUCLEOTIDE SEQUENCE [LARGE SCALE GENOMIC DNA]</scope>
    <source>
        <strain evidence="6 7">NBRC 14943</strain>
    </source>
</reference>
<keyword evidence="2 5" id="KW-0812">Transmembrane</keyword>
<dbReference type="InterPro" id="IPR002033">
    <property type="entry name" value="TatC"/>
</dbReference>
<dbReference type="PRINTS" id="PR01840">
    <property type="entry name" value="TATCFAMILY"/>
</dbReference>
<comment type="caution">
    <text evidence="5">Lacks conserved residue(s) required for the propagation of feature annotation.</text>
</comment>
<evidence type="ECO:0000256" key="5">
    <source>
        <dbReference type="HAMAP-Rule" id="MF_00902"/>
    </source>
</evidence>
<comment type="similarity">
    <text evidence="5">Belongs to the TatC family.</text>
</comment>
<proteinExistence type="inferred from homology"/>
<feature type="transmembrane region" description="Helical" evidence="5">
    <location>
        <begin position="142"/>
        <end position="171"/>
    </location>
</feature>
<dbReference type="GeneID" id="84649811"/>
<dbReference type="RefSeq" id="WP_019975122.1">
    <property type="nucleotide sequence ID" value="NZ_KB908294.1"/>
</dbReference>
<keyword evidence="4 5" id="KW-0472">Membrane</keyword>
<keyword evidence="5" id="KW-0653">Protein transport</keyword>
<keyword evidence="5" id="KW-0813">Transport</keyword>
<evidence type="ECO:0000313" key="6">
    <source>
        <dbReference type="EMBL" id="GEM51105.1"/>
    </source>
</evidence>
<protein>
    <recommendedName>
        <fullName evidence="5">Sec-independent protein translocase protein TatC</fullName>
    </recommendedName>
</protein>
<evidence type="ECO:0000256" key="1">
    <source>
        <dbReference type="ARBA" id="ARBA00004141"/>
    </source>
</evidence>